<keyword evidence="3" id="KW-1185">Reference proteome</keyword>
<protein>
    <submittedName>
        <fullName evidence="2">Uncharacterized protein</fullName>
    </submittedName>
</protein>
<comment type="caution">
    <text evidence="2">The sequence shown here is derived from an EMBL/GenBank/DDBJ whole genome shotgun (WGS) entry which is preliminary data.</text>
</comment>
<evidence type="ECO:0000313" key="2">
    <source>
        <dbReference type="EMBL" id="MFF0009641.1"/>
    </source>
</evidence>
<sequence>MDLISDTVFYGLLVDAGLIPRDRAAQLLAEASQGLLDVRGARQAIDTWQGVRERMRSLRDDVTAVQDAARSEGPVPERLDENQRARQKARLLEQFRRRYGNDS</sequence>
<dbReference type="Proteomes" id="UP001601422">
    <property type="component" value="Unassembled WGS sequence"/>
</dbReference>
<feature type="region of interest" description="Disordered" evidence="1">
    <location>
        <begin position="62"/>
        <end position="84"/>
    </location>
</feature>
<evidence type="ECO:0000256" key="1">
    <source>
        <dbReference type="SAM" id="MobiDB-lite"/>
    </source>
</evidence>
<evidence type="ECO:0000313" key="3">
    <source>
        <dbReference type="Proteomes" id="UP001601422"/>
    </source>
</evidence>
<gene>
    <name evidence="2" type="ORF">ACFYQT_40305</name>
</gene>
<dbReference type="EMBL" id="JBIAJP010000021">
    <property type="protein sequence ID" value="MFF0009641.1"/>
    <property type="molecule type" value="Genomic_DNA"/>
</dbReference>
<feature type="compositionally biased region" description="Basic and acidic residues" evidence="1">
    <location>
        <begin position="75"/>
        <end position="84"/>
    </location>
</feature>
<accession>A0ABW6N8N9</accession>
<proteinExistence type="predicted"/>
<organism evidence="2 3">
    <name type="scientific">Streptomyces tibetensis</name>
    <dbReference type="NCBI Taxonomy" id="2382123"/>
    <lineage>
        <taxon>Bacteria</taxon>
        <taxon>Bacillati</taxon>
        <taxon>Actinomycetota</taxon>
        <taxon>Actinomycetes</taxon>
        <taxon>Kitasatosporales</taxon>
        <taxon>Streptomycetaceae</taxon>
        <taxon>Streptomyces</taxon>
    </lineage>
</organism>
<name>A0ABW6N8N9_9ACTN</name>
<dbReference type="RefSeq" id="WP_389835639.1">
    <property type="nucleotide sequence ID" value="NZ_JBIAJP010000021.1"/>
</dbReference>
<reference evidence="2 3" key="1">
    <citation type="submission" date="2024-10" db="EMBL/GenBank/DDBJ databases">
        <title>The Natural Products Discovery Center: Release of the First 8490 Sequenced Strains for Exploring Actinobacteria Biosynthetic Diversity.</title>
        <authorList>
            <person name="Kalkreuter E."/>
            <person name="Kautsar S.A."/>
            <person name="Yang D."/>
            <person name="Bader C.D."/>
            <person name="Teijaro C.N."/>
            <person name="Fluegel L."/>
            <person name="Davis C.M."/>
            <person name="Simpson J.R."/>
            <person name="Lauterbach L."/>
            <person name="Steele A.D."/>
            <person name="Gui C."/>
            <person name="Meng S."/>
            <person name="Li G."/>
            <person name="Viehrig K."/>
            <person name="Ye F."/>
            <person name="Su P."/>
            <person name="Kiefer A.F."/>
            <person name="Nichols A."/>
            <person name="Cepeda A.J."/>
            <person name="Yan W."/>
            <person name="Fan B."/>
            <person name="Jiang Y."/>
            <person name="Adhikari A."/>
            <person name="Zheng C.-J."/>
            <person name="Schuster L."/>
            <person name="Cowan T.M."/>
            <person name="Smanski M.J."/>
            <person name="Chevrette M.G."/>
            <person name="De Carvalho L.P.S."/>
            <person name="Shen B."/>
        </authorList>
    </citation>
    <scope>NUCLEOTIDE SEQUENCE [LARGE SCALE GENOMIC DNA]</scope>
    <source>
        <strain evidence="2 3">NPDC005497</strain>
    </source>
</reference>